<accession>A0AAN4ZAV5</accession>
<evidence type="ECO:0000256" key="1">
    <source>
        <dbReference type="ARBA" id="ARBA00004370"/>
    </source>
</evidence>
<organism evidence="7 8">
    <name type="scientific">Pristionchus mayeri</name>
    <dbReference type="NCBI Taxonomy" id="1317129"/>
    <lineage>
        <taxon>Eukaryota</taxon>
        <taxon>Metazoa</taxon>
        <taxon>Ecdysozoa</taxon>
        <taxon>Nematoda</taxon>
        <taxon>Chromadorea</taxon>
        <taxon>Rhabditida</taxon>
        <taxon>Rhabditina</taxon>
        <taxon>Diplogasteromorpha</taxon>
        <taxon>Diplogasteroidea</taxon>
        <taxon>Neodiplogasteridae</taxon>
        <taxon>Pristionchus</taxon>
    </lineage>
</organism>
<dbReference type="PANTHER" id="PTHR23017">
    <property type="entry name" value="SERPENTINE RECEPTOR, CLASS X"/>
    <property type="match status" value="1"/>
</dbReference>
<evidence type="ECO:0000256" key="5">
    <source>
        <dbReference type="SAM" id="Phobius"/>
    </source>
</evidence>
<gene>
    <name evidence="7" type="ORF">PMAYCL1PPCAC_05876</name>
</gene>
<proteinExistence type="predicted"/>
<dbReference type="SUPFAM" id="SSF81321">
    <property type="entry name" value="Family A G protein-coupled receptor-like"/>
    <property type="match status" value="1"/>
</dbReference>
<protein>
    <recommendedName>
        <fullName evidence="6">G-protein coupled receptors family 1 profile domain-containing protein</fullName>
    </recommendedName>
</protein>
<keyword evidence="8" id="KW-1185">Reference proteome</keyword>
<dbReference type="EMBL" id="BTRK01000002">
    <property type="protein sequence ID" value="GMR35681.1"/>
    <property type="molecule type" value="Genomic_DNA"/>
</dbReference>
<dbReference type="Pfam" id="PF10328">
    <property type="entry name" value="7TM_GPCR_Srx"/>
    <property type="match status" value="1"/>
</dbReference>
<feature type="transmembrane region" description="Helical" evidence="5">
    <location>
        <begin position="176"/>
        <end position="202"/>
    </location>
</feature>
<dbReference type="Gene3D" id="1.20.1070.10">
    <property type="entry name" value="Rhodopsin 7-helix transmembrane proteins"/>
    <property type="match status" value="1"/>
</dbReference>
<name>A0AAN4ZAV5_9BILA</name>
<feature type="transmembrane region" description="Helical" evidence="5">
    <location>
        <begin position="6"/>
        <end position="31"/>
    </location>
</feature>
<comment type="subcellular location">
    <subcellularLocation>
        <location evidence="1">Membrane</location>
    </subcellularLocation>
</comment>
<dbReference type="PROSITE" id="PS50262">
    <property type="entry name" value="G_PROTEIN_RECEP_F1_2"/>
    <property type="match status" value="1"/>
</dbReference>
<evidence type="ECO:0000256" key="3">
    <source>
        <dbReference type="ARBA" id="ARBA00022989"/>
    </source>
</evidence>
<feature type="transmembrane region" description="Helical" evidence="5">
    <location>
        <begin position="43"/>
        <end position="64"/>
    </location>
</feature>
<feature type="transmembrane region" description="Helical" evidence="5">
    <location>
        <begin position="89"/>
        <end position="110"/>
    </location>
</feature>
<comment type="caution">
    <text evidence="7">The sequence shown here is derived from an EMBL/GenBank/DDBJ whole genome shotgun (WGS) entry which is preliminary data.</text>
</comment>
<dbReference type="Proteomes" id="UP001328107">
    <property type="component" value="Unassembled WGS sequence"/>
</dbReference>
<dbReference type="InterPro" id="IPR017452">
    <property type="entry name" value="GPCR_Rhodpsn_7TM"/>
</dbReference>
<dbReference type="InterPro" id="IPR019430">
    <property type="entry name" value="7TM_GPCR_serpentine_rcpt_Srx"/>
</dbReference>
<keyword evidence="4 5" id="KW-0472">Membrane</keyword>
<evidence type="ECO:0000256" key="4">
    <source>
        <dbReference type="ARBA" id="ARBA00023136"/>
    </source>
</evidence>
<feature type="transmembrane region" description="Helical" evidence="5">
    <location>
        <begin position="261"/>
        <end position="284"/>
    </location>
</feature>
<feature type="transmembrane region" description="Helical" evidence="5">
    <location>
        <begin position="130"/>
        <end position="156"/>
    </location>
</feature>
<feature type="non-terminal residue" evidence="7">
    <location>
        <position position="290"/>
    </location>
</feature>
<keyword evidence="2 5" id="KW-0812">Transmembrane</keyword>
<feature type="transmembrane region" description="Helical" evidence="5">
    <location>
        <begin position="223"/>
        <end position="249"/>
    </location>
</feature>
<dbReference type="PANTHER" id="PTHR23017:SF3">
    <property type="entry name" value="G-PROTEIN COUPLED RECEPTORS FAMILY 1 PROFILE DOMAIN-CONTAINING PROTEIN"/>
    <property type="match status" value="1"/>
</dbReference>
<dbReference type="AlphaFoldDB" id="A0AAN4ZAV5"/>
<feature type="domain" description="G-protein coupled receptors family 1 profile" evidence="6">
    <location>
        <begin position="23"/>
        <end position="283"/>
    </location>
</feature>
<keyword evidence="3 5" id="KW-1133">Transmembrane helix</keyword>
<reference evidence="8" key="1">
    <citation type="submission" date="2022-10" db="EMBL/GenBank/DDBJ databases">
        <title>Genome assembly of Pristionchus species.</title>
        <authorList>
            <person name="Yoshida K."/>
            <person name="Sommer R.J."/>
        </authorList>
    </citation>
    <scope>NUCLEOTIDE SEQUENCE [LARGE SCALE GENOMIC DNA]</scope>
    <source>
        <strain evidence="8">RS5460</strain>
    </source>
</reference>
<evidence type="ECO:0000256" key="2">
    <source>
        <dbReference type="ARBA" id="ARBA00022692"/>
    </source>
</evidence>
<dbReference type="GO" id="GO:0016020">
    <property type="term" value="C:membrane"/>
    <property type="evidence" value="ECO:0007669"/>
    <property type="project" value="UniProtKB-SubCell"/>
</dbReference>
<evidence type="ECO:0000259" key="6">
    <source>
        <dbReference type="PROSITE" id="PS50262"/>
    </source>
</evidence>
<evidence type="ECO:0000313" key="8">
    <source>
        <dbReference type="Proteomes" id="UP001328107"/>
    </source>
</evidence>
<sequence length="290" mass="33733">MVDILPVVFLAISDIMIYGTYPVHLRFLWILTMKKNYELDESFQILLINQTMFNVLFATSYIFILEPAAQGLFTDFYEATAQWLGRVELIKAVVLVFGMCFSMLIGFNRLTAFAFPMKQTRIWTPFNTKILCGSIWSIIVLGSIPIVVGPSTAYRWYDKFYPVRNSKYITRSEKSIFQLASLFYVGAFEIVKVFTYIGILLLKQRYKQIQIQLGSYKTFSRNIYKMTAAAAINSLGGWFVFLFFLAYYVFQWTMGIKIVNFTFYSLILRVLSCFNNMLTPWVMLATFRSV</sequence>
<evidence type="ECO:0000313" key="7">
    <source>
        <dbReference type="EMBL" id="GMR35681.1"/>
    </source>
</evidence>